<dbReference type="InterPro" id="IPR017871">
    <property type="entry name" value="ABC_transporter-like_CS"/>
</dbReference>
<evidence type="ECO:0000313" key="13">
    <source>
        <dbReference type="EMBL" id="MEW5290608.1"/>
    </source>
</evidence>
<keyword evidence="5" id="KW-0547">Nucleotide-binding</keyword>
<evidence type="ECO:0000313" key="14">
    <source>
        <dbReference type="Proteomes" id="UP001554567"/>
    </source>
</evidence>
<dbReference type="Gene3D" id="1.20.1560.10">
    <property type="entry name" value="ABC transporter type 1, transmembrane domain"/>
    <property type="match status" value="1"/>
</dbReference>
<dbReference type="Pfam" id="PF00005">
    <property type="entry name" value="ABC_tran"/>
    <property type="match status" value="1"/>
</dbReference>
<evidence type="ECO:0000256" key="2">
    <source>
        <dbReference type="ARBA" id="ARBA00006526"/>
    </source>
</evidence>
<feature type="domain" description="ABC transporter" evidence="11">
    <location>
        <begin position="362"/>
        <end position="601"/>
    </location>
</feature>
<dbReference type="GO" id="GO:0005524">
    <property type="term" value="F:ATP binding"/>
    <property type="evidence" value="ECO:0007669"/>
    <property type="project" value="UniProtKB-KW"/>
</dbReference>
<keyword evidence="7 10" id="KW-1133">Transmembrane helix</keyword>
<evidence type="ECO:0000256" key="8">
    <source>
        <dbReference type="ARBA" id="ARBA00023136"/>
    </source>
</evidence>
<feature type="domain" description="ABC transmembrane type-1" evidence="12">
    <location>
        <begin position="41"/>
        <end position="328"/>
    </location>
</feature>
<comment type="similarity">
    <text evidence="2">Belongs to the ABC transporter superfamily. Drug exporter-2 (TC 3.A.1.117) family.</text>
</comment>
<protein>
    <recommendedName>
        <fullName evidence="3">ABC-type xenobiotic transporter</fullName>
        <ecNumber evidence="3">7.6.2.2</ecNumber>
    </recommendedName>
</protein>
<dbReference type="PANTHER" id="PTHR43394">
    <property type="entry name" value="ATP-DEPENDENT PERMEASE MDL1, MITOCHONDRIAL"/>
    <property type="match status" value="1"/>
</dbReference>
<sequence>MLYRRFERLIDIFQDAPASTPPNRVWAFYIYYLRQVWQSFAMLLVVGLIASLIEVALFRYLSTIIDMVNSTPPARFFSDHASELIWMAVVALLLRPVFIGLHDLLVHQTINPGMTSMIRWQNHNYVLRQSLNFFQSDFAGRIAQRIMQTGNALRDSAVQAVDALWHVLIYAITSLVLFAEADWRLMVPLLVWILGYVISLRYFVPRVKSRSVASSESRSRLMGTIVDGYTNITTLKLFAHSSLERSFAREAIGDQTDKTRQQGRMVTNMDVVITTLNGMLIVTTTGLALWLWTESLISVGAIALATGLVIRIVNMSGWIMWVVNGIFENIGMVQDGLKTIAQPIAVTDKPQAAALKVQRGQISFEGVDFNYGPERRVITDLQLAIGAGEKIGLIGPSGAGKSTLVNLLLRLYDLDGGRIVIDDQDIAHVSQESLRAQIGMITQDTSLLHRSIRDNLLYGRPDATEEELQQAIHRARADEFIPMLSDSQGRYGLDAHVGERGVKLSGGQRQRIAIARVLLKDAPILIMDEATSALDSEVEAAIQESLESLMAGKTVIAIAHRLSTIARMDRLVVLQHGRIAEMGSHAELLAKGGLYARLWQHQTGGFVGESE</sequence>
<feature type="transmembrane region" description="Helical" evidence="10">
    <location>
        <begin position="271"/>
        <end position="293"/>
    </location>
</feature>
<dbReference type="PROSITE" id="PS50929">
    <property type="entry name" value="ABC_TM1F"/>
    <property type="match status" value="1"/>
</dbReference>
<evidence type="ECO:0000259" key="12">
    <source>
        <dbReference type="PROSITE" id="PS50929"/>
    </source>
</evidence>
<evidence type="ECO:0000256" key="9">
    <source>
        <dbReference type="ARBA" id="ARBA00034018"/>
    </source>
</evidence>
<feature type="transmembrane region" description="Helical" evidence="10">
    <location>
        <begin position="85"/>
        <end position="106"/>
    </location>
</feature>
<dbReference type="EC" id="7.6.2.2" evidence="3"/>
<evidence type="ECO:0000256" key="6">
    <source>
        <dbReference type="ARBA" id="ARBA00022840"/>
    </source>
</evidence>
<comment type="subcellular location">
    <subcellularLocation>
        <location evidence="1">Cell membrane</location>
        <topology evidence="1">Multi-pass membrane protein</topology>
    </subcellularLocation>
</comment>
<dbReference type="InterPro" id="IPR036640">
    <property type="entry name" value="ABC1_TM_sf"/>
</dbReference>
<dbReference type="InterPro" id="IPR039421">
    <property type="entry name" value="Type_1_exporter"/>
</dbReference>
<feature type="transmembrane region" description="Helical" evidence="10">
    <location>
        <begin position="40"/>
        <end position="65"/>
    </location>
</feature>
<evidence type="ECO:0000259" key="11">
    <source>
        <dbReference type="PROSITE" id="PS50893"/>
    </source>
</evidence>
<dbReference type="Proteomes" id="UP001554567">
    <property type="component" value="Unassembled WGS sequence"/>
</dbReference>
<dbReference type="SUPFAM" id="SSF90123">
    <property type="entry name" value="ABC transporter transmembrane region"/>
    <property type="match status" value="1"/>
</dbReference>
<dbReference type="InterPro" id="IPR011527">
    <property type="entry name" value="ABC1_TM_dom"/>
</dbReference>
<feature type="transmembrane region" description="Helical" evidence="10">
    <location>
        <begin position="185"/>
        <end position="204"/>
    </location>
</feature>
<dbReference type="PROSITE" id="PS50893">
    <property type="entry name" value="ABC_TRANSPORTER_2"/>
    <property type="match status" value="1"/>
</dbReference>
<proteinExistence type="inferred from homology"/>
<name>A0ABV3N466_9GAMM</name>
<dbReference type="Pfam" id="PF00664">
    <property type="entry name" value="ABC_membrane"/>
    <property type="match status" value="1"/>
</dbReference>
<keyword evidence="14" id="KW-1185">Reference proteome</keyword>
<evidence type="ECO:0000256" key="1">
    <source>
        <dbReference type="ARBA" id="ARBA00004651"/>
    </source>
</evidence>
<keyword evidence="8 10" id="KW-0472">Membrane</keyword>
<dbReference type="InterPro" id="IPR003593">
    <property type="entry name" value="AAA+_ATPase"/>
</dbReference>
<organism evidence="13 14">
    <name type="scientific">Erwinia papayae</name>
    <dbReference type="NCBI Taxonomy" id="206499"/>
    <lineage>
        <taxon>Bacteria</taxon>
        <taxon>Pseudomonadati</taxon>
        <taxon>Pseudomonadota</taxon>
        <taxon>Gammaproteobacteria</taxon>
        <taxon>Enterobacterales</taxon>
        <taxon>Erwiniaceae</taxon>
        <taxon>Erwinia</taxon>
    </lineage>
</organism>
<reference evidence="13 14" key="1">
    <citation type="submission" date="2024-07" db="EMBL/GenBank/DDBJ databases">
        <authorList>
            <person name="Dulla G.F.J."/>
            <person name="Delorm J.G."/>
        </authorList>
    </citation>
    <scope>NUCLEOTIDE SEQUENCE [LARGE SCALE GENOMIC DNA]</scope>
    <source>
        <strain evidence="13 14">JGD 233</strain>
    </source>
</reference>
<evidence type="ECO:0000256" key="10">
    <source>
        <dbReference type="SAM" id="Phobius"/>
    </source>
</evidence>
<feature type="transmembrane region" description="Helical" evidence="10">
    <location>
        <begin position="163"/>
        <end position="179"/>
    </location>
</feature>
<dbReference type="Gene3D" id="3.40.50.300">
    <property type="entry name" value="P-loop containing nucleotide triphosphate hydrolases"/>
    <property type="match status" value="1"/>
</dbReference>
<dbReference type="SMART" id="SM00382">
    <property type="entry name" value="AAA"/>
    <property type="match status" value="1"/>
</dbReference>
<feature type="transmembrane region" description="Helical" evidence="10">
    <location>
        <begin position="299"/>
        <end position="323"/>
    </location>
</feature>
<keyword evidence="6 13" id="KW-0067">ATP-binding</keyword>
<evidence type="ECO:0000256" key="7">
    <source>
        <dbReference type="ARBA" id="ARBA00022989"/>
    </source>
</evidence>
<dbReference type="EMBL" id="JBFKZN010000007">
    <property type="protein sequence ID" value="MEW5290608.1"/>
    <property type="molecule type" value="Genomic_DNA"/>
</dbReference>
<evidence type="ECO:0000256" key="5">
    <source>
        <dbReference type="ARBA" id="ARBA00022741"/>
    </source>
</evidence>
<dbReference type="InterPro" id="IPR003439">
    <property type="entry name" value="ABC_transporter-like_ATP-bd"/>
</dbReference>
<dbReference type="PANTHER" id="PTHR43394:SF1">
    <property type="entry name" value="ATP-BINDING CASSETTE SUB-FAMILY B MEMBER 10, MITOCHONDRIAL"/>
    <property type="match status" value="1"/>
</dbReference>
<dbReference type="InterPro" id="IPR027417">
    <property type="entry name" value="P-loop_NTPase"/>
</dbReference>
<accession>A0ABV3N466</accession>
<comment type="catalytic activity">
    <reaction evidence="9">
        <text>ATP + H2O + xenobioticSide 1 = ADP + phosphate + xenobioticSide 2.</text>
        <dbReference type="EC" id="7.6.2.2"/>
    </reaction>
</comment>
<dbReference type="SUPFAM" id="SSF52540">
    <property type="entry name" value="P-loop containing nucleoside triphosphate hydrolases"/>
    <property type="match status" value="1"/>
</dbReference>
<gene>
    <name evidence="13" type="ORF">ABW286_15685</name>
</gene>
<evidence type="ECO:0000256" key="3">
    <source>
        <dbReference type="ARBA" id="ARBA00012191"/>
    </source>
</evidence>
<comment type="caution">
    <text evidence="13">The sequence shown here is derived from an EMBL/GenBank/DDBJ whole genome shotgun (WGS) entry which is preliminary data.</text>
</comment>
<dbReference type="PROSITE" id="PS00211">
    <property type="entry name" value="ABC_TRANSPORTER_1"/>
    <property type="match status" value="1"/>
</dbReference>
<keyword evidence="4 10" id="KW-0812">Transmembrane</keyword>
<evidence type="ECO:0000256" key="4">
    <source>
        <dbReference type="ARBA" id="ARBA00022692"/>
    </source>
</evidence>
<dbReference type="RefSeq" id="WP_367168048.1">
    <property type="nucleotide sequence ID" value="NZ_JBFKZN010000007.1"/>
</dbReference>